<dbReference type="Proteomes" id="UP000398389">
    <property type="component" value="Unassembled WGS sequence"/>
</dbReference>
<dbReference type="GO" id="GO:0005694">
    <property type="term" value="C:chromosome"/>
    <property type="evidence" value="ECO:0007669"/>
    <property type="project" value="TreeGrafter"/>
</dbReference>
<dbReference type="RefSeq" id="XP_031852190.1">
    <property type="nucleotide sequence ID" value="XM_031996299.1"/>
</dbReference>
<sequence>MVMAARNGDAIVDQCSMLENELCGAEEGVANAAKVTALPCAELDGLWDHVKKKLVQYAETIRLFASKNVSPHIISWHGLILLSGPPGTGKTSIVKAFAQKLAVRWLAGGNGFSFNLKATSSSQYSSCALVEINCGALFTKWFGESAKLVATLMGGLHRAVIGDPARLVCVLIDEVESLTMSRAGAVSGAEPSDYLRVVNTILTHLDMLKSLPNVLIFCTSNLESTLDELTYPTARTVYTILTSTIEELLRTGLVVNGEPAENDFECDYEDEDEDEDKENAPLEPVSETSTVTTTHAHRTLLQTPLYATRIYALAQKCSGSNTTTLSQPLVPLKRVGGRHLRRLALLAFAQGRSHCQTKQQKNVIGGYTLEEFLCALDTEIESLVN</sequence>
<reference evidence="5 6" key="1">
    <citation type="submission" date="2019-09" db="EMBL/GenBank/DDBJ databases">
        <authorList>
            <person name="Brejova B."/>
        </authorList>
    </citation>
    <scope>NUCLEOTIDE SEQUENCE [LARGE SCALE GENOMIC DNA]</scope>
</reference>
<feature type="region of interest" description="Disordered" evidence="3">
    <location>
        <begin position="268"/>
        <end position="289"/>
    </location>
</feature>
<protein>
    <recommendedName>
        <fullName evidence="4">AAA+ ATPase domain-containing protein</fullName>
    </recommendedName>
</protein>
<organism evidence="5 6">
    <name type="scientific">Magnusiomyces paraingens</name>
    <dbReference type="NCBI Taxonomy" id="2606893"/>
    <lineage>
        <taxon>Eukaryota</taxon>
        <taxon>Fungi</taxon>
        <taxon>Dikarya</taxon>
        <taxon>Ascomycota</taxon>
        <taxon>Saccharomycotina</taxon>
        <taxon>Dipodascomycetes</taxon>
        <taxon>Dipodascales</taxon>
        <taxon>Dipodascaceae</taxon>
        <taxon>Magnusiomyces</taxon>
    </lineage>
</organism>
<dbReference type="PANTHER" id="PTHR45991">
    <property type="entry name" value="PACHYTENE CHECKPOINT PROTEIN 2"/>
    <property type="match status" value="1"/>
</dbReference>
<dbReference type="InterPro" id="IPR003959">
    <property type="entry name" value="ATPase_AAA_core"/>
</dbReference>
<evidence type="ECO:0000256" key="3">
    <source>
        <dbReference type="SAM" id="MobiDB-lite"/>
    </source>
</evidence>
<evidence type="ECO:0000313" key="5">
    <source>
        <dbReference type="EMBL" id="VVT47171.1"/>
    </source>
</evidence>
<dbReference type="GO" id="GO:0007131">
    <property type="term" value="P:reciprocal meiotic recombination"/>
    <property type="evidence" value="ECO:0007669"/>
    <property type="project" value="TreeGrafter"/>
</dbReference>
<dbReference type="AlphaFoldDB" id="A0A5E8BCJ5"/>
<dbReference type="InterPro" id="IPR027417">
    <property type="entry name" value="P-loop_NTPase"/>
</dbReference>
<dbReference type="OrthoDB" id="5925at2759"/>
<gene>
    <name evidence="5" type="ORF">SAPINGB_P001578</name>
</gene>
<dbReference type="SUPFAM" id="SSF52540">
    <property type="entry name" value="P-loop containing nucleoside triphosphate hydrolases"/>
    <property type="match status" value="1"/>
</dbReference>
<evidence type="ECO:0000259" key="4">
    <source>
        <dbReference type="SMART" id="SM00382"/>
    </source>
</evidence>
<dbReference type="GO" id="GO:0005524">
    <property type="term" value="F:ATP binding"/>
    <property type="evidence" value="ECO:0007669"/>
    <property type="project" value="UniProtKB-KW"/>
</dbReference>
<dbReference type="SMART" id="SM00382">
    <property type="entry name" value="AAA"/>
    <property type="match status" value="1"/>
</dbReference>
<dbReference type="GO" id="GO:0051598">
    <property type="term" value="P:meiotic recombination checkpoint signaling"/>
    <property type="evidence" value="ECO:0007669"/>
    <property type="project" value="TreeGrafter"/>
</dbReference>
<dbReference type="PANTHER" id="PTHR45991:SF1">
    <property type="entry name" value="PACHYTENE CHECKPOINT PROTEIN 2 HOMOLOG"/>
    <property type="match status" value="1"/>
</dbReference>
<feature type="domain" description="AAA+ ATPase" evidence="4">
    <location>
        <begin position="76"/>
        <end position="244"/>
    </location>
</feature>
<evidence type="ECO:0000313" key="6">
    <source>
        <dbReference type="Proteomes" id="UP000398389"/>
    </source>
</evidence>
<keyword evidence="6" id="KW-1185">Reference proteome</keyword>
<dbReference type="InterPro" id="IPR044539">
    <property type="entry name" value="Pch2-like"/>
</dbReference>
<keyword evidence="1" id="KW-0547">Nucleotide-binding</keyword>
<dbReference type="EMBL" id="CABVLU010000001">
    <property type="protein sequence ID" value="VVT47171.1"/>
    <property type="molecule type" value="Genomic_DNA"/>
</dbReference>
<dbReference type="InterPro" id="IPR003593">
    <property type="entry name" value="AAA+_ATPase"/>
</dbReference>
<dbReference type="GO" id="GO:0005634">
    <property type="term" value="C:nucleus"/>
    <property type="evidence" value="ECO:0007669"/>
    <property type="project" value="TreeGrafter"/>
</dbReference>
<dbReference type="Gene3D" id="3.40.50.300">
    <property type="entry name" value="P-loop containing nucleotide triphosphate hydrolases"/>
    <property type="match status" value="1"/>
</dbReference>
<dbReference type="GeneID" id="43580399"/>
<proteinExistence type="predicted"/>
<feature type="compositionally biased region" description="Acidic residues" evidence="3">
    <location>
        <begin position="268"/>
        <end position="277"/>
    </location>
</feature>
<evidence type="ECO:0000256" key="2">
    <source>
        <dbReference type="ARBA" id="ARBA00022840"/>
    </source>
</evidence>
<accession>A0A5E8BCJ5</accession>
<dbReference type="Pfam" id="PF00004">
    <property type="entry name" value="AAA"/>
    <property type="match status" value="1"/>
</dbReference>
<evidence type="ECO:0000256" key="1">
    <source>
        <dbReference type="ARBA" id="ARBA00022741"/>
    </source>
</evidence>
<dbReference type="GO" id="GO:0016887">
    <property type="term" value="F:ATP hydrolysis activity"/>
    <property type="evidence" value="ECO:0007669"/>
    <property type="project" value="InterPro"/>
</dbReference>
<keyword evidence="2" id="KW-0067">ATP-binding</keyword>
<name>A0A5E8BCJ5_9ASCO</name>